<dbReference type="AlphaFoldDB" id="A0A941GMD1"/>
<proteinExistence type="predicted"/>
<protein>
    <submittedName>
        <fullName evidence="2">Helix-turn-helix domain-containing protein</fullName>
    </submittedName>
</protein>
<dbReference type="InterPro" id="IPR010982">
    <property type="entry name" value="Lambda_DNA-bd_dom_sf"/>
</dbReference>
<dbReference type="SUPFAM" id="SSF47413">
    <property type="entry name" value="lambda repressor-like DNA-binding domains"/>
    <property type="match status" value="1"/>
</dbReference>
<dbReference type="Gene3D" id="1.10.260.40">
    <property type="entry name" value="lambda repressor-like DNA-binding domains"/>
    <property type="match status" value="1"/>
</dbReference>
<comment type="caution">
    <text evidence="2">The sequence shown here is derived from an EMBL/GenBank/DDBJ whole genome shotgun (WGS) entry which is preliminary data.</text>
</comment>
<feature type="domain" description="HTH cro/C1-type" evidence="1">
    <location>
        <begin position="11"/>
        <end position="64"/>
    </location>
</feature>
<sequence>MLPTASAQSVLLLLMEEKGMKQGDLVEIFGSQEVVSEVIKGKRSISENEAKALGEFFNVSPGLFML</sequence>
<dbReference type="Pfam" id="PF01381">
    <property type="entry name" value="HTH_3"/>
    <property type="match status" value="1"/>
</dbReference>
<dbReference type="InterPro" id="IPR001387">
    <property type="entry name" value="Cro/C1-type_HTH"/>
</dbReference>
<accession>A0A941GMD1</accession>
<dbReference type="PROSITE" id="PS50943">
    <property type="entry name" value="HTH_CROC1"/>
    <property type="match status" value="1"/>
</dbReference>
<reference evidence="2" key="1">
    <citation type="submission" date="2021-02" db="EMBL/GenBank/DDBJ databases">
        <title>Metagenome analyses of Stigonema ocellatum DSM 106950, Chlorogloea purpurea SAG 13.99 and Gomphosphaeria aponina DSM 107014.</title>
        <authorList>
            <person name="Marter P."/>
            <person name="Huang S."/>
        </authorList>
    </citation>
    <scope>NUCLEOTIDE SEQUENCE</scope>
    <source>
        <strain evidence="2">JP213</strain>
    </source>
</reference>
<name>A0A941GMD1_9CHRO</name>
<evidence type="ECO:0000313" key="3">
    <source>
        <dbReference type="Proteomes" id="UP000767446"/>
    </source>
</evidence>
<dbReference type="Proteomes" id="UP000767446">
    <property type="component" value="Unassembled WGS sequence"/>
</dbReference>
<dbReference type="GO" id="GO:0003677">
    <property type="term" value="F:DNA binding"/>
    <property type="evidence" value="ECO:0007669"/>
    <property type="project" value="InterPro"/>
</dbReference>
<evidence type="ECO:0000259" key="1">
    <source>
        <dbReference type="PROSITE" id="PS50943"/>
    </source>
</evidence>
<organism evidence="2 3">
    <name type="scientific">Gomphosphaeria aponina SAG 52.96 = DSM 107014</name>
    <dbReference type="NCBI Taxonomy" id="1521640"/>
    <lineage>
        <taxon>Bacteria</taxon>
        <taxon>Bacillati</taxon>
        <taxon>Cyanobacteriota</taxon>
        <taxon>Cyanophyceae</taxon>
        <taxon>Oscillatoriophycideae</taxon>
        <taxon>Chroococcales</taxon>
        <taxon>Gomphosphaeriaceae</taxon>
        <taxon>Gomphosphaeria</taxon>
    </lineage>
</organism>
<evidence type="ECO:0000313" key="2">
    <source>
        <dbReference type="EMBL" id="MBR8826779.1"/>
    </source>
</evidence>
<dbReference type="EMBL" id="JADQBC010000011">
    <property type="protein sequence ID" value="MBR8826779.1"/>
    <property type="molecule type" value="Genomic_DNA"/>
</dbReference>
<gene>
    <name evidence="2" type="ORF">DSM107014_02565</name>
</gene>
<dbReference type="CDD" id="cd00093">
    <property type="entry name" value="HTH_XRE"/>
    <property type="match status" value="1"/>
</dbReference>
<dbReference type="SMART" id="SM00530">
    <property type="entry name" value="HTH_XRE"/>
    <property type="match status" value="1"/>
</dbReference>